<dbReference type="GO" id="GO:0016747">
    <property type="term" value="F:acyltransferase activity, transferring groups other than amino-acyl groups"/>
    <property type="evidence" value="ECO:0007669"/>
    <property type="project" value="InterPro"/>
</dbReference>
<keyword evidence="1 4" id="KW-0808">Transferase</keyword>
<sequence length="167" mass="19079">MIRTVRSSDIPVLLEIYNHYILHSPATFEEETIDGENMGERIHTVHGLGLPWLVAEEGGQTVGYAYANRWRERSAYRHSVEVTVYIAPEHIGEGWGRRLYQALFDSLRQNNIHVALAGITLPNAASVALHEKMGMRKVAHLEEVGFKQGQWLDVGYWQINFQGEHEK</sequence>
<gene>
    <name evidence="4" type="ORF">C0039_07855</name>
</gene>
<dbReference type="EMBL" id="PKUS01000007">
    <property type="protein sequence ID" value="PLW69434.1"/>
    <property type="molecule type" value="Genomic_DNA"/>
</dbReference>
<dbReference type="PANTHER" id="PTHR43072:SF23">
    <property type="entry name" value="UPF0039 PROTEIN C11D3.02C"/>
    <property type="match status" value="1"/>
</dbReference>
<name>A0A2N5X4L9_9GAMM</name>
<evidence type="ECO:0000313" key="4">
    <source>
        <dbReference type="EMBL" id="PLW69434.1"/>
    </source>
</evidence>
<feature type="domain" description="N-acetyltransferase" evidence="3">
    <location>
        <begin position="1"/>
        <end position="162"/>
    </location>
</feature>
<dbReference type="Proteomes" id="UP000235005">
    <property type="component" value="Unassembled WGS sequence"/>
</dbReference>
<dbReference type="OrthoDB" id="5459937at2"/>
<evidence type="ECO:0000313" key="5">
    <source>
        <dbReference type="Proteomes" id="UP000235005"/>
    </source>
</evidence>
<organism evidence="4 5">
    <name type="scientific">Pseudohalioglobus lutimaris</name>
    <dbReference type="NCBI Taxonomy" id="1737061"/>
    <lineage>
        <taxon>Bacteria</taxon>
        <taxon>Pseudomonadati</taxon>
        <taxon>Pseudomonadota</taxon>
        <taxon>Gammaproteobacteria</taxon>
        <taxon>Cellvibrionales</taxon>
        <taxon>Halieaceae</taxon>
        <taxon>Pseudohalioglobus</taxon>
    </lineage>
</organism>
<dbReference type="CDD" id="cd04301">
    <property type="entry name" value="NAT_SF"/>
    <property type="match status" value="1"/>
</dbReference>
<keyword evidence="5" id="KW-1185">Reference proteome</keyword>
<comment type="caution">
    <text evidence="4">The sequence shown here is derived from an EMBL/GenBank/DDBJ whole genome shotgun (WGS) entry which is preliminary data.</text>
</comment>
<protein>
    <submittedName>
        <fullName evidence="4">N-acetyltransferase</fullName>
    </submittedName>
</protein>
<dbReference type="AlphaFoldDB" id="A0A2N5X4L9"/>
<dbReference type="PANTHER" id="PTHR43072">
    <property type="entry name" value="N-ACETYLTRANSFERASE"/>
    <property type="match status" value="1"/>
</dbReference>
<dbReference type="Gene3D" id="3.40.630.30">
    <property type="match status" value="1"/>
</dbReference>
<keyword evidence="2" id="KW-0012">Acyltransferase</keyword>
<dbReference type="Pfam" id="PF13420">
    <property type="entry name" value="Acetyltransf_4"/>
    <property type="match status" value="1"/>
</dbReference>
<accession>A0A2N5X4L9</accession>
<dbReference type="InterPro" id="IPR000182">
    <property type="entry name" value="GNAT_dom"/>
</dbReference>
<evidence type="ECO:0000256" key="2">
    <source>
        <dbReference type="ARBA" id="ARBA00023315"/>
    </source>
</evidence>
<evidence type="ECO:0000256" key="1">
    <source>
        <dbReference type="ARBA" id="ARBA00022679"/>
    </source>
</evidence>
<evidence type="ECO:0000259" key="3">
    <source>
        <dbReference type="PROSITE" id="PS51186"/>
    </source>
</evidence>
<dbReference type="InterPro" id="IPR016181">
    <property type="entry name" value="Acyl_CoA_acyltransferase"/>
</dbReference>
<reference evidence="4 5" key="1">
    <citation type="submission" date="2018-01" db="EMBL/GenBank/DDBJ databases">
        <title>The draft genome sequence of Halioglobus lutimaris HF004.</title>
        <authorList>
            <person name="Du Z.-J."/>
            <person name="Shi M.-J."/>
        </authorList>
    </citation>
    <scope>NUCLEOTIDE SEQUENCE [LARGE SCALE GENOMIC DNA]</scope>
    <source>
        <strain evidence="4 5">HF004</strain>
    </source>
</reference>
<dbReference type="PROSITE" id="PS51186">
    <property type="entry name" value="GNAT"/>
    <property type="match status" value="1"/>
</dbReference>
<proteinExistence type="predicted"/>
<dbReference type="RefSeq" id="WP_076000989.1">
    <property type="nucleotide sequence ID" value="NZ_PKUS01000007.1"/>
</dbReference>
<dbReference type="SUPFAM" id="SSF55729">
    <property type="entry name" value="Acyl-CoA N-acyltransferases (Nat)"/>
    <property type="match status" value="1"/>
</dbReference>